<evidence type="ECO:0000259" key="2">
    <source>
        <dbReference type="PROSITE" id="PS50181"/>
    </source>
</evidence>
<name>A0A1B6CW49_9HEMI</name>
<organism evidence="3">
    <name type="scientific">Clastoptera arizonana</name>
    <name type="common">Arizona spittle bug</name>
    <dbReference type="NCBI Taxonomy" id="38151"/>
    <lineage>
        <taxon>Eukaryota</taxon>
        <taxon>Metazoa</taxon>
        <taxon>Ecdysozoa</taxon>
        <taxon>Arthropoda</taxon>
        <taxon>Hexapoda</taxon>
        <taxon>Insecta</taxon>
        <taxon>Pterygota</taxon>
        <taxon>Neoptera</taxon>
        <taxon>Paraneoptera</taxon>
        <taxon>Hemiptera</taxon>
        <taxon>Auchenorrhyncha</taxon>
        <taxon>Cercopoidea</taxon>
        <taxon>Clastopteridae</taxon>
        <taxon>Clastoptera</taxon>
    </lineage>
</organism>
<dbReference type="AlphaFoldDB" id="A0A1B6CW49"/>
<feature type="non-terminal residue" evidence="3">
    <location>
        <position position="229"/>
    </location>
</feature>
<dbReference type="SUPFAM" id="SSF50978">
    <property type="entry name" value="WD40 repeat-like"/>
    <property type="match status" value="1"/>
</dbReference>
<dbReference type="PROSITE" id="PS50294">
    <property type="entry name" value="WD_REPEATS_REGION"/>
    <property type="match status" value="1"/>
</dbReference>
<evidence type="ECO:0000313" key="3">
    <source>
        <dbReference type="EMBL" id="JAS17732.1"/>
    </source>
</evidence>
<feature type="repeat" description="WD" evidence="1">
    <location>
        <begin position="157"/>
        <end position="190"/>
    </location>
</feature>
<dbReference type="SMART" id="SM00256">
    <property type="entry name" value="FBOX"/>
    <property type="match status" value="1"/>
</dbReference>
<dbReference type="PANTHER" id="PTHR19855:SF34">
    <property type="entry name" value="F-BOX_WD REPEAT-CONTAINING PROTEIN 9"/>
    <property type="match status" value="1"/>
</dbReference>
<dbReference type="PROSITE" id="PS50082">
    <property type="entry name" value="WD_REPEATS_2"/>
    <property type="match status" value="2"/>
</dbReference>
<dbReference type="Gene3D" id="1.20.1280.50">
    <property type="match status" value="1"/>
</dbReference>
<dbReference type="EMBL" id="GEDC01019566">
    <property type="protein sequence ID" value="JAS17732.1"/>
    <property type="molecule type" value="Transcribed_RNA"/>
</dbReference>
<keyword evidence="1" id="KW-0853">WD repeat</keyword>
<dbReference type="Pfam" id="PF00400">
    <property type="entry name" value="WD40"/>
    <property type="match status" value="2"/>
</dbReference>
<proteinExistence type="predicted"/>
<protein>
    <recommendedName>
        <fullName evidence="2">F-box domain-containing protein</fullName>
    </recommendedName>
</protein>
<sequence>MSDSEESDISQDYIISLHNLPVEIFLCICSFLNATTLHNKLRLVCKRFYDILSDESYWSIWMKRRWPLLKTPALEISNEDKKVSLRSVYYHIDKELYLWCENGKRTRNIELKNFHIAEVDAVKLIQNGDIVITGSRDRNIALWKVHEDSTQPFKYKANAHLGWVWDMAIESGNRFYSGSWDSMIKLWDIEAELVQVSGFKCQSAALSIVSRPDILVAGQFSPRIEIFDP</sequence>
<feature type="domain" description="F-box" evidence="2">
    <location>
        <begin position="14"/>
        <end position="61"/>
    </location>
</feature>
<evidence type="ECO:0000256" key="1">
    <source>
        <dbReference type="PROSITE-ProRule" id="PRU00221"/>
    </source>
</evidence>
<dbReference type="Gene3D" id="2.130.10.10">
    <property type="entry name" value="YVTN repeat-like/Quinoprotein amine dehydrogenase"/>
    <property type="match status" value="1"/>
</dbReference>
<dbReference type="InterPro" id="IPR001810">
    <property type="entry name" value="F-box_dom"/>
</dbReference>
<gene>
    <name evidence="3" type="ORF">g.12785</name>
</gene>
<dbReference type="InterPro" id="IPR001680">
    <property type="entry name" value="WD40_rpt"/>
</dbReference>
<dbReference type="SMART" id="SM00320">
    <property type="entry name" value="WD40"/>
    <property type="match status" value="2"/>
</dbReference>
<dbReference type="InterPro" id="IPR015943">
    <property type="entry name" value="WD40/YVTN_repeat-like_dom_sf"/>
</dbReference>
<dbReference type="InterPro" id="IPR036322">
    <property type="entry name" value="WD40_repeat_dom_sf"/>
</dbReference>
<dbReference type="InterPro" id="IPR036047">
    <property type="entry name" value="F-box-like_dom_sf"/>
</dbReference>
<dbReference type="PROSITE" id="PS50181">
    <property type="entry name" value="FBOX"/>
    <property type="match status" value="1"/>
</dbReference>
<reference evidence="3" key="1">
    <citation type="submission" date="2015-12" db="EMBL/GenBank/DDBJ databases">
        <title>De novo transcriptome assembly of four potential Pierce s Disease insect vectors from Arizona vineyards.</title>
        <authorList>
            <person name="Tassone E.E."/>
        </authorList>
    </citation>
    <scope>NUCLEOTIDE SEQUENCE</scope>
</reference>
<accession>A0A1B6CW49</accession>
<dbReference type="PANTHER" id="PTHR19855">
    <property type="entry name" value="WD40 REPEAT PROTEIN 12, 37"/>
    <property type="match status" value="1"/>
</dbReference>
<dbReference type="SUPFAM" id="SSF81383">
    <property type="entry name" value="F-box domain"/>
    <property type="match status" value="1"/>
</dbReference>
<feature type="repeat" description="WD" evidence="1">
    <location>
        <begin position="112"/>
        <end position="145"/>
    </location>
</feature>
<dbReference type="Pfam" id="PF12937">
    <property type="entry name" value="F-box-like"/>
    <property type="match status" value="1"/>
</dbReference>